<dbReference type="InterPro" id="IPR052337">
    <property type="entry name" value="SAT4-like"/>
</dbReference>
<evidence type="ECO:0000259" key="8">
    <source>
        <dbReference type="Pfam" id="PF20684"/>
    </source>
</evidence>
<gene>
    <name evidence="9" type="ORF">N0V87_002992</name>
</gene>
<feature type="transmembrane region" description="Helical" evidence="7">
    <location>
        <begin position="206"/>
        <end position="225"/>
    </location>
</feature>
<feature type="transmembrane region" description="Helical" evidence="7">
    <location>
        <begin position="12"/>
        <end position="34"/>
    </location>
</feature>
<dbReference type="Pfam" id="PF20684">
    <property type="entry name" value="Fung_rhodopsin"/>
    <property type="match status" value="1"/>
</dbReference>
<keyword evidence="10" id="KW-1185">Reference proteome</keyword>
<feature type="region of interest" description="Disordered" evidence="6">
    <location>
        <begin position="302"/>
        <end position="333"/>
    </location>
</feature>
<dbReference type="PANTHER" id="PTHR33048">
    <property type="entry name" value="PTH11-LIKE INTEGRAL MEMBRANE PROTEIN (AFU_ORTHOLOGUE AFUA_5G11245)"/>
    <property type="match status" value="1"/>
</dbReference>
<keyword evidence="2 7" id="KW-0812">Transmembrane</keyword>
<feature type="transmembrane region" description="Helical" evidence="7">
    <location>
        <begin position="237"/>
        <end position="264"/>
    </location>
</feature>
<evidence type="ECO:0000256" key="2">
    <source>
        <dbReference type="ARBA" id="ARBA00022692"/>
    </source>
</evidence>
<organism evidence="9 10">
    <name type="scientific">Didymella glomerata</name>
    <dbReference type="NCBI Taxonomy" id="749621"/>
    <lineage>
        <taxon>Eukaryota</taxon>
        <taxon>Fungi</taxon>
        <taxon>Dikarya</taxon>
        <taxon>Ascomycota</taxon>
        <taxon>Pezizomycotina</taxon>
        <taxon>Dothideomycetes</taxon>
        <taxon>Pleosporomycetidae</taxon>
        <taxon>Pleosporales</taxon>
        <taxon>Pleosporineae</taxon>
        <taxon>Didymellaceae</taxon>
        <taxon>Didymella</taxon>
    </lineage>
</organism>
<sequence length="350" mass="38432">MVLPIENNGHIGLLAASAISISIAAVFVVLRLIAKHMGTRIDYSDYCIVVALLFNTALHACNMLLVTYGGFGFHTAEVYQRFGAGTATFFFKGIMTFALLWNATVCFSKLSVLLMYTALIPNVSLTRWARAIGLFIILWNVGNIVGGLLICQPLARNWDFAVPGTCGSQIDYYFSMGVINIITDIFLIALPMPYLYRLNLETRKKALSMALLSIGVGTWVITIYRQTLLPNLDFADMTYSGVLATILSGLEPAVAIALACIPLLRPLYKSRSSGHGASQYIEDSTGLAKKGRKSRFDTLNDNSSEIQLQPVKPDHQVKVSAMSDGRSERSLSMVDPGGITIDRKWEVRTD</sequence>
<feature type="transmembrane region" description="Helical" evidence="7">
    <location>
        <begin position="128"/>
        <end position="150"/>
    </location>
</feature>
<accession>A0A9W9C356</accession>
<name>A0A9W9C356_9PLEO</name>
<evidence type="ECO:0000256" key="4">
    <source>
        <dbReference type="ARBA" id="ARBA00023136"/>
    </source>
</evidence>
<feature type="transmembrane region" description="Helical" evidence="7">
    <location>
        <begin position="170"/>
        <end position="194"/>
    </location>
</feature>
<dbReference type="OrthoDB" id="3934549at2759"/>
<dbReference type="GO" id="GO:0016020">
    <property type="term" value="C:membrane"/>
    <property type="evidence" value="ECO:0007669"/>
    <property type="project" value="UniProtKB-SubCell"/>
</dbReference>
<dbReference type="AlphaFoldDB" id="A0A9W9C356"/>
<evidence type="ECO:0000256" key="3">
    <source>
        <dbReference type="ARBA" id="ARBA00022989"/>
    </source>
</evidence>
<feature type="domain" description="Rhodopsin" evidence="8">
    <location>
        <begin position="30"/>
        <end position="269"/>
    </location>
</feature>
<feature type="transmembrane region" description="Helical" evidence="7">
    <location>
        <begin position="89"/>
        <end position="116"/>
    </location>
</feature>
<proteinExistence type="inferred from homology"/>
<evidence type="ECO:0000313" key="9">
    <source>
        <dbReference type="EMBL" id="KAJ4339792.1"/>
    </source>
</evidence>
<dbReference type="PANTHER" id="PTHR33048:SF57">
    <property type="entry name" value="INTEGRAL MEMBRANE PROTEIN-RELATED"/>
    <property type="match status" value="1"/>
</dbReference>
<dbReference type="EMBL" id="JAPEUV010000020">
    <property type="protein sequence ID" value="KAJ4339792.1"/>
    <property type="molecule type" value="Genomic_DNA"/>
</dbReference>
<dbReference type="InterPro" id="IPR049326">
    <property type="entry name" value="Rhodopsin_dom_fungi"/>
</dbReference>
<reference evidence="9" key="1">
    <citation type="submission" date="2022-10" db="EMBL/GenBank/DDBJ databases">
        <title>Tapping the CABI collections for fungal endophytes: first genome assemblies for Collariella, Neodidymelliopsis, Ascochyta clinopodiicola, Didymella pomorum, Didymosphaeria variabile, Neocosmospora piperis and Neocucurbitaria cava.</title>
        <authorList>
            <person name="Hill R."/>
        </authorList>
    </citation>
    <scope>NUCLEOTIDE SEQUENCE</scope>
    <source>
        <strain evidence="9">IMI 360193</strain>
    </source>
</reference>
<comment type="caution">
    <text evidence="9">The sequence shown here is derived from an EMBL/GenBank/DDBJ whole genome shotgun (WGS) entry which is preliminary data.</text>
</comment>
<evidence type="ECO:0000256" key="7">
    <source>
        <dbReference type="SAM" id="Phobius"/>
    </source>
</evidence>
<comment type="similarity">
    <text evidence="5">Belongs to the SAT4 family.</text>
</comment>
<evidence type="ECO:0000313" key="10">
    <source>
        <dbReference type="Proteomes" id="UP001140562"/>
    </source>
</evidence>
<evidence type="ECO:0000256" key="1">
    <source>
        <dbReference type="ARBA" id="ARBA00004141"/>
    </source>
</evidence>
<feature type="transmembrane region" description="Helical" evidence="7">
    <location>
        <begin position="46"/>
        <end position="69"/>
    </location>
</feature>
<comment type="subcellular location">
    <subcellularLocation>
        <location evidence="1">Membrane</location>
        <topology evidence="1">Multi-pass membrane protein</topology>
    </subcellularLocation>
</comment>
<dbReference type="Proteomes" id="UP001140562">
    <property type="component" value="Unassembled WGS sequence"/>
</dbReference>
<keyword evidence="3 7" id="KW-1133">Transmembrane helix</keyword>
<keyword evidence="4 7" id="KW-0472">Membrane</keyword>
<evidence type="ECO:0000256" key="6">
    <source>
        <dbReference type="SAM" id="MobiDB-lite"/>
    </source>
</evidence>
<protein>
    <recommendedName>
        <fullName evidence="8">Rhodopsin domain-containing protein</fullName>
    </recommendedName>
</protein>
<evidence type="ECO:0000256" key="5">
    <source>
        <dbReference type="ARBA" id="ARBA00038359"/>
    </source>
</evidence>